<evidence type="ECO:0000313" key="8">
    <source>
        <dbReference type="EMBL" id="REC75389.1"/>
    </source>
</evidence>
<gene>
    <name evidence="8" type="ORF">DRF60_15785</name>
</gene>
<dbReference type="Gene3D" id="3.30.565.10">
    <property type="entry name" value="Histidine kinase-like ATPase, C-terminal domain"/>
    <property type="match status" value="1"/>
</dbReference>
<evidence type="ECO:0000256" key="5">
    <source>
        <dbReference type="ARBA" id="ARBA00023012"/>
    </source>
</evidence>
<evidence type="ECO:0000256" key="7">
    <source>
        <dbReference type="SAM" id="Phobius"/>
    </source>
</evidence>
<keyword evidence="4" id="KW-0418">Kinase</keyword>
<dbReference type="AlphaFoldDB" id="A0A3D9DBN8"/>
<keyword evidence="9" id="KW-1185">Reference proteome</keyword>
<accession>A0A3D9DBN8</accession>
<dbReference type="InterPro" id="IPR036890">
    <property type="entry name" value="HATPase_C_sf"/>
</dbReference>
<evidence type="ECO:0000256" key="4">
    <source>
        <dbReference type="ARBA" id="ARBA00022777"/>
    </source>
</evidence>
<feature type="transmembrane region" description="Helical" evidence="7">
    <location>
        <begin position="333"/>
        <end position="349"/>
    </location>
</feature>
<dbReference type="PANTHER" id="PTHR24421">
    <property type="entry name" value="NITRATE/NITRITE SENSOR PROTEIN NARX-RELATED"/>
    <property type="match status" value="1"/>
</dbReference>
<evidence type="ECO:0000256" key="1">
    <source>
        <dbReference type="ARBA" id="ARBA00000085"/>
    </source>
</evidence>
<dbReference type="RefSeq" id="WP_116012968.1">
    <property type="nucleotide sequence ID" value="NZ_QNUH01000015.1"/>
</dbReference>
<feature type="coiled-coil region" evidence="6">
    <location>
        <begin position="305"/>
        <end position="332"/>
    </location>
</feature>
<evidence type="ECO:0000256" key="2">
    <source>
        <dbReference type="ARBA" id="ARBA00012438"/>
    </source>
</evidence>
<evidence type="ECO:0000313" key="9">
    <source>
        <dbReference type="Proteomes" id="UP000257030"/>
    </source>
</evidence>
<dbReference type="PANTHER" id="PTHR24421:SF10">
    <property type="entry name" value="NITRATE_NITRITE SENSOR PROTEIN NARQ"/>
    <property type="match status" value="1"/>
</dbReference>
<keyword evidence="7" id="KW-1133">Transmembrane helix</keyword>
<dbReference type="EMBL" id="QNUH01000015">
    <property type="protein sequence ID" value="REC75389.1"/>
    <property type="molecule type" value="Genomic_DNA"/>
</dbReference>
<comment type="caution">
    <text evidence="8">The sequence shown here is derived from an EMBL/GenBank/DDBJ whole genome shotgun (WGS) entry which is preliminary data.</text>
</comment>
<dbReference type="EC" id="2.7.13.3" evidence="2"/>
<dbReference type="GO" id="GO:0004673">
    <property type="term" value="F:protein histidine kinase activity"/>
    <property type="evidence" value="ECO:0007669"/>
    <property type="project" value="UniProtKB-EC"/>
</dbReference>
<protein>
    <recommendedName>
        <fullName evidence="2">histidine kinase</fullName>
        <ecNumber evidence="2">2.7.13.3</ecNumber>
    </recommendedName>
</protein>
<evidence type="ECO:0000256" key="6">
    <source>
        <dbReference type="SAM" id="Coils"/>
    </source>
</evidence>
<dbReference type="OrthoDB" id="943406at2"/>
<dbReference type="Proteomes" id="UP000257030">
    <property type="component" value="Unassembled WGS sequence"/>
</dbReference>
<dbReference type="GO" id="GO:0000160">
    <property type="term" value="P:phosphorelay signal transduction system"/>
    <property type="evidence" value="ECO:0007669"/>
    <property type="project" value="UniProtKB-KW"/>
</dbReference>
<comment type="catalytic activity">
    <reaction evidence="1">
        <text>ATP + protein L-histidine = ADP + protein N-phospho-L-histidine.</text>
        <dbReference type="EC" id="2.7.13.3"/>
    </reaction>
</comment>
<keyword evidence="7" id="KW-0812">Transmembrane</keyword>
<dbReference type="SUPFAM" id="SSF48452">
    <property type="entry name" value="TPR-like"/>
    <property type="match status" value="1"/>
</dbReference>
<sequence>MVRYLLFFLVIILSCKEKVSINSNTIKGNILYDEGEQLLQKNSIEAYSKFQQALSYYHKEKDSSNISKSLICQAITQKQIGDVFGAETTLVEAIGFMKDNDESLYSLYGNIAELKYDQKEYSDAEKWYNKALAQKIDSLQIRYNVINSKAAAEYRQGKYSSAINTLQEINFSKITDIKLLNRIKENIVYIKWLQNKDYPAHREFKKILDSKLKSQDDWGANSSYSHLAEIYQQTNPDISLFYAKQMLSTAEKIKSPEDRLEAIERISFVDKPSNAISNFIQYKTLSDSIQNYKNANRNRFAYIKYDSEKKETENQRLKVDQAQKENQLIRQQAALAVAIIAIVAIIILYRRRQARLKRENEIKLKNDQLRISKRVHDVVANGIYQVMTKIENQEHFDKENALDELEFVYEKSRDISYEKPDPRHDKKDHKDRISNLIASFKNETIDTYIVGNENEIWTGISQSSFEDIYQIIRELLVNMKKHSQASRVIFKFERINNLVKIQYTDDGIGIPGDMIYKNGLTNTGIRIAAIQGEIIFDNKSEKGLKINISFPAS</sequence>
<dbReference type="PROSITE" id="PS51257">
    <property type="entry name" value="PROKAR_LIPOPROTEIN"/>
    <property type="match status" value="1"/>
</dbReference>
<dbReference type="Gene3D" id="1.25.40.10">
    <property type="entry name" value="Tetratricopeptide repeat domain"/>
    <property type="match status" value="1"/>
</dbReference>
<dbReference type="SUPFAM" id="SSF55874">
    <property type="entry name" value="ATPase domain of HSP90 chaperone/DNA topoisomerase II/histidine kinase"/>
    <property type="match status" value="1"/>
</dbReference>
<proteinExistence type="predicted"/>
<evidence type="ECO:0000256" key="3">
    <source>
        <dbReference type="ARBA" id="ARBA00022679"/>
    </source>
</evidence>
<keyword evidence="3" id="KW-0808">Transferase</keyword>
<keyword evidence="7" id="KW-0472">Membrane</keyword>
<dbReference type="InterPro" id="IPR050482">
    <property type="entry name" value="Sensor_HK_TwoCompSys"/>
</dbReference>
<reference evidence="8 9" key="1">
    <citation type="journal article" date="2010" name="Syst. Appl. Microbiol.">
        <title>Four new species of Chryseobacterium from the rhizosphere of coastal sand dune plants, Chryseobacterium elymi sp. nov., Chryseobacterium hagamense sp. nov., Chryseobacterium lathyri sp. nov. and Chryseobacterium rhizosphaerae sp. nov.</title>
        <authorList>
            <person name="Cho S.H."/>
            <person name="Lee K.S."/>
            <person name="Shin D.S."/>
            <person name="Han J.H."/>
            <person name="Park K.S."/>
            <person name="Lee C.H."/>
            <person name="Park K.H."/>
            <person name="Kim S.B."/>
        </authorList>
    </citation>
    <scope>NUCLEOTIDE SEQUENCE [LARGE SCALE GENOMIC DNA]</scope>
    <source>
        <strain evidence="8 9">KCTC 22547</strain>
    </source>
</reference>
<keyword evidence="5" id="KW-0902">Two-component regulatory system</keyword>
<keyword evidence="6" id="KW-0175">Coiled coil</keyword>
<dbReference type="InterPro" id="IPR011990">
    <property type="entry name" value="TPR-like_helical_dom_sf"/>
</dbReference>
<name>A0A3D9DBN8_9FLAO</name>
<organism evidence="8 9">
    <name type="scientific">Chryseobacterium elymi</name>
    <dbReference type="NCBI Taxonomy" id="395936"/>
    <lineage>
        <taxon>Bacteria</taxon>
        <taxon>Pseudomonadati</taxon>
        <taxon>Bacteroidota</taxon>
        <taxon>Flavobacteriia</taxon>
        <taxon>Flavobacteriales</taxon>
        <taxon>Weeksellaceae</taxon>
        <taxon>Chryseobacterium group</taxon>
        <taxon>Chryseobacterium</taxon>
    </lineage>
</organism>